<protein>
    <submittedName>
        <fullName evidence="2">Uncharacterized protein</fullName>
    </submittedName>
</protein>
<keyword evidence="3" id="KW-1185">Reference proteome</keyword>
<reference evidence="2 3" key="1">
    <citation type="submission" date="2024-02" db="EMBL/GenBank/DDBJ databases">
        <title>A novel Gemmatimonadota bacterium.</title>
        <authorList>
            <person name="Du Z.-J."/>
            <person name="Ye Y.-Q."/>
        </authorList>
    </citation>
    <scope>NUCLEOTIDE SEQUENCE [LARGE SCALE GENOMIC DNA]</scope>
    <source>
        <strain evidence="2 3">DH-20</strain>
    </source>
</reference>
<dbReference type="EMBL" id="JBBHLI010000006">
    <property type="protein sequence ID" value="MEK9501551.1"/>
    <property type="molecule type" value="Genomic_DNA"/>
</dbReference>
<feature type="compositionally biased region" description="Basic and acidic residues" evidence="1">
    <location>
        <begin position="135"/>
        <end position="157"/>
    </location>
</feature>
<dbReference type="RefSeq" id="WP_405281561.1">
    <property type="nucleotide sequence ID" value="NZ_CP144380.1"/>
</dbReference>
<comment type="caution">
    <text evidence="2">The sequence shown here is derived from an EMBL/GenBank/DDBJ whole genome shotgun (WGS) entry which is preliminary data.</text>
</comment>
<evidence type="ECO:0000313" key="2">
    <source>
        <dbReference type="EMBL" id="MEK9501551.1"/>
    </source>
</evidence>
<feature type="region of interest" description="Disordered" evidence="1">
    <location>
        <begin position="130"/>
        <end position="157"/>
    </location>
</feature>
<evidence type="ECO:0000256" key="1">
    <source>
        <dbReference type="SAM" id="MobiDB-lite"/>
    </source>
</evidence>
<gene>
    <name evidence="2" type="ORF">WI372_11225</name>
</gene>
<proteinExistence type="predicted"/>
<name>A0ABU9E9Y4_9BACT</name>
<sequence length="157" mass="18148">MNAVRRARLLSVVVLAVVFGSGILVGFALDRRLDMAEMARMNESRLAADVDDANEDADRTDDQPRRYLFERVDPTDAQRVRIDSIVALYQSDVRRFHRESRQFYDDGMRALVLETREAIKGVLDPDQAARYDSLAVDRDRRNQESERDRNDDGNDER</sequence>
<organism evidence="2 3">
    <name type="scientific">Gaopeijia maritima</name>
    <dbReference type="NCBI Taxonomy" id="3119007"/>
    <lineage>
        <taxon>Bacteria</taxon>
        <taxon>Pseudomonadati</taxon>
        <taxon>Gemmatimonadota</taxon>
        <taxon>Longimicrobiia</taxon>
        <taxon>Gaopeijiales</taxon>
        <taxon>Gaopeijiaceae</taxon>
        <taxon>Gaopeijia</taxon>
    </lineage>
</organism>
<dbReference type="Proteomes" id="UP001484239">
    <property type="component" value="Unassembled WGS sequence"/>
</dbReference>
<accession>A0ABU9E9Y4</accession>
<evidence type="ECO:0000313" key="3">
    <source>
        <dbReference type="Proteomes" id="UP001484239"/>
    </source>
</evidence>